<sequence>MDIAKVVEEAQQAAKQKANETPQQGTQGAGGVDAARSPTQDRAPLVADTPQSSNTEGTASTAATTTTRGDNKYQLAEAICGRFAEDELGEVLEAVKETFTESTQYSKNKHAMRHQECFALRPGTDGMMDVLRKAFLANVDDIYACADKLADTAEITVSVRVKAQRGYYLCIPIEFANHLPNEIIQPVKSGKSIHCTTSEVFSLNARAQENVKDLLLLTYHRIQEVLDFARERIEALCNMADAIALLDMCHGFADVVASSRKKWSRPVVTESEGTLAIRDGRIGTGDDFEHNISSFMLEMKEAAYICENITPRSLVLVDELGRATSNEDGVAIAWAVAEHLLLSRSITFFVTHYEGLNGLEKLYENVVCMSFGKCTVDKGSAEVGSETRTLLYDHKRVTESCKVASNYGIDMAKVCGWQEEVVEKAHLIRGYIVDKIGGDGGVKLDIRSGERGAEIREKLAKVKRSLGVLVQKGGKELSVDARRDFLALVFSKVEGDGGGAKISLEYLRAFTERGEEGAE</sequence>
<dbReference type="SUPFAM" id="SSF52540">
    <property type="entry name" value="P-loop containing nucleoside triphosphate hydrolases"/>
    <property type="match status" value="1"/>
</dbReference>
<dbReference type="OrthoDB" id="276261at2759"/>
<dbReference type="GO" id="GO:0032301">
    <property type="term" value="C:MutSalpha complex"/>
    <property type="evidence" value="ECO:0007669"/>
    <property type="project" value="TreeGrafter"/>
</dbReference>
<reference evidence="7" key="1">
    <citation type="submission" date="2022-07" db="EMBL/GenBank/DDBJ databases">
        <title>Genome analysis of Parmales, a sister group of diatoms, reveals the evolutionary specialization of diatoms from phago-mixotrophs to photoautotrophs.</title>
        <authorList>
            <person name="Ban H."/>
            <person name="Sato S."/>
            <person name="Yoshikawa S."/>
            <person name="Kazumasa Y."/>
            <person name="Nakamura Y."/>
            <person name="Ichinomiya M."/>
            <person name="Saitoh K."/>
            <person name="Sato N."/>
            <person name="Blanc-Mathieu R."/>
            <person name="Endo H."/>
            <person name="Kuwata A."/>
            <person name="Ogata H."/>
        </authorList>
    </citation>
    <scope>NUCLEOTIDE SEQUENCE</scope>
</reference>
<evidence type="ECO:0000256" key="5">
    <source>
        <dbReference type="SAM" id="MobiDB-lite"/>
    </source>
</evidence>
<keyword evidence="4" id="KW-0238">DNA-binding</keyword>
<dbReference type="GO" id="GO:0005524">
    <property type="term" value="F:ATP binding"/>
    <property type="evidence" value="ECO:0007669"/>
    <property type="project" value="UniProtKB-KW"/>
</dbReference>
<evidence type="ECO:0000256" key="3">
    <source>
        <dbReference type="ARBA" id="ARBA00022840"/>
    </source>
</evidence>
<organism evidence="7 8">
    <name type="scientific">Triparma retinervis</name>
    <dbReference type="NCBI Taxonomy" id="2557542"/>
    <lineage>
        <taxon>Eukaryota</taxon>
        <taxon>Sar</taxon>
        <taxon>Stramenopiles</taxon>
        <taxon>Ochrophyta</taxon>
        <taxon>Bolidophyceae</taxon>
        <taxon>Parmales</taxon>
        <taxon>Triparmaceae</taxon>
        <taxon>Triparma</taxon>
    </lineage>
</organism>
<evidence type="ECO:0000256" key="1">
    <source>
        <dbReference type="ARBA" id="ARBA00006271"/>
    </source>
</evidence>
<dbReference type="InterPro" id="IPR027417">
    <property type="entry name" value="P-loop_NTPase"/>
</dbReference>
<dbReference type="PANTHER" id="PTHR11361">
    <property type="entry name" value="DNA MISMATCH REPAIR PROTEIN MUTS FAMILY MEMBER"/>
    <property type="match status" value="1"/>
</dbReference>
<dbReference type="InterPro" id="IPR036187">
    <property type="entry name" value="DNA_mismatch_repair_MutS_sf"/>
</dbReference>
<protein>
    <recommendedName>
        <fullName evidence="6">DNA mismatch repair proteins mutS family domain-containing protein</fullName>
    </recommendedName>
</protein>
<comment type="similarity">
    <text evidence="1">Belongs to the DNA mismatch repair MutS family.</text>
</comment>
<dbReference type="GO" id="GO:0006298">
    <property type="term" value="P:mismatch repair"/>
    <property type="evidence" value="ECO:0007669"/>
    <property type="project" value="InterPro"/>
</dbReference>
<dbReference type="InterPro" id="IPR045076">
    <property type="entry name" value="MutS"/>
</dbReference>
<feature type="compositionally biased region" description="Low complexity" evidence="5">
    <location>
        <begin position="52"/>
        <end position="67"/>
    </location>
</feature>
<comment type="caution">
    <text evidence="7">The sequence shown here is derived from an EMBL/GenBank/DDBJ whole genome shotgun (WGS) entry which is preliminary data.</text>
</comment>
<dbReference type="Proteomes" id="UP001165082">
    <property type="component" value="Unassembled WGS sequence"/>
</dbReference>
<dbReference type="AlphaFoldDB" id="A0A9W6ZV34"/>
<keyword evidence="3" id="KW-0067">ATP-binding</keyword>
<dbReference type="SMART" id="SM00534">
    <property type="entry name" value="MUTSac"/>
    <property type="match status" value="1"/>
</dbReference>
<dbReference type="Gene3D" id="3.40.50.300">
    <property type="entry name" value="P-loop containing nucleotide triphosphate hydrolases"/>
    <property type="match status" value="1"/>
</dbReference>
<keyword evidence="8" id="KW-1185">Reference proteome</keyword>
<evidence type="ECO:0000259" key="6">
    <source>
        <dbReference type="SMART" id="SM00534"/>
    </source>
</evidence>
<dbReference type="GO" id="GO:0030983">
    <property type="term" value="F:mismatched DNA binding"/>
    <property type="evidence" value="ECO:0007669"/>
    <property type="project" value="InterPro"/>
</dbReference>
<dbReference type="SUPFAM" id="SSF48334">
    <property type="entry name" value="DNA repair protein MutS, domain III"/>
    <property type="match status" value="1"/>
</dbReference>
<evidence type="ECO:0000256" key="2">
    <source>
        <dbReference type="ARBA" id="ARBA00022741"/>
    </source>
</evidence>
<dbReference type="InterPro" id="IPR000432">
    <property type="entry name" value="DNA_mismatch_repair_MutS_C"/>
</dbReference>
<name>A0A9W6ZV34_9STRA</name>
<dbReference type="EMBL" id="BRXZ01002343">
    <property type="protein sequence ID" value="GMH60171.1"/>
    <property type="molecule type" value="Genomic_DNA"/>
</dbReference>
<dbReference type="Pfam" id="PF00488">
    <property type="entry name" value="MutS_V"/>
    <property type="match status" value="1"/>
</dbReference>
<gene>
    <name evidence="7" type="ORF">TrRE_jg12062</name>
</gene>
<evidence type="ECO:0000256" key="4">
    <source>
        <dbReference type="ARBA" id="ARBA00023125"/>
    </source>
</evidence>
<dbReference type="PANTHER" id="PTHR11361:SF148">
    <property type="entry name" value="DNA MISMATCH REPAIR PROTEIN MSH6"/>
    <property type="match status" value="1"/>
</dbReference>
<evidence type="ECO:0000313" key="8">
    <source>
        <dbReference type="Proteomes" id="UP001165082"/>
    </source>
</evidence>
<keyword evidence="2" id="KW-0547">Nucleotide-binding</keyword>
<feature type="domain" description="DNA mismatch repair proteins mutS family" evidence="6">
    <location>
        <begin position="266"/>
        <end position="430"/>
    </location>
</feature>
<evidence type="ECO:0000313" key="7">
    <source>
        <dbReference type="EMBL" id="GMH60171.1"/>
    </source>
</evidence>
<accession>A0A9W6ZV34</accession>
<feature type="region of interest" description="Disordered" evidence="5">
    <location>
        <begin position="1"/>
        <end position="68"/>
    </location>
</feature>
<dbReference type="GO" id="GO:0140664">
    <property type="term" value="F:ATP-dependent DNA damage sensor activity"/>
    <property type="evidence" value="ECO:0007669"/>
    <property type="project" value="InterPro"/>
</dbReference>
<proteinExistence type="inferred from homology"/>